<feature type="transmembrane region" description="Helical" evidence="1">
    <location>
        <begin position="112"/>
        <end position="129"/>
    </location>
</feature>
<comment type="caution">
    <text evidence="3">The sequence shown here is derived from an EMBL/GenBank/DDBJ whole genome shotgun (WGS) entry which is preliminary data.</text>
</comment>
<keyword evidence="1" id="KW-0812">Transmembrane</keyword>
<gene>
    <name evidence="3" type="ORF">ACFSMZ_13840</name>
</gene>
<feature type="domain" description="Chlorhexidine efflux transporter" evidence="2">
    <location>
        <begin position="2"/>
        <end position="65"/>
    </location>
</feature>
<evidence type="ECO:0000313" key="4">
    <source>
        <dbReference type="Proteomes" id="UP001597373"/>
    </source>
</evidence>
<feature type="transmembrane region" description="Helical" evidence="1">
    <location>
        <begin position="12"/>
        <end position="31"/>
    </location>
</feature>
<dbReference type="InterPro" id="IPR058208">
    <property type="entry name" value="PACE"/>
</dbReference>
<feature type="domain" description="Chlorhexidine efflux transporter" evidence="2">
    <location>
        <begin position="74"/>
        <end position="134"/>
    </location>
</feature>
<sequence length="150" mass="16921">MRTTLDRIRHALSFEIIGLLISTPLAAWVFHHPILDIGVVGAVTSVVATAWNYVYNLIFDHAMQRIAGTTRKGPVIRVLHSALFEGGLLVMLLPFIAWYLGIGLIEAFVMDISYSLFYMAYAFVFNWAYDLIFPLPEWSQGEPETKKAEA</sequence>
<accession>A0ABW5DIP4</accession>
<dbReference type="InterPro" id="IPR007896">
    <property type="entry name" value="BTP_bacteria"/>
</dbReference>
<evidence type="ECO:0000313" key="3">
    <source>
        <dbReference type="EMBL" id="MFD2260832.1"/>
    </source>
</evidence>
<organism evidence="3 4">
    <name type="scientific">Chelativorans composti</name>
    <dbReference type="NCBI Taxonomy" id="768533"/>
    <lineage>
        <taxon>Bacteria</taxon>
        <taxon>Pseudomonadati</taxon>
        <taxon>Pseudomonadota</taxon>
        <taxon>Alphaproteobacteria</taxon>
        <taxon>Hyphomicrobiales</taxon>
        <taxon>Phyllobacteriaceae</taxon>
        <taxon>Chelativorans</taxon>
    </lineage>
</organism>
<proteinExistence type="predicted"/>
<evidence type="ECO:0000259" key="2">
    <source>
        <dbReference type="Pfam" id="PF05232"/>
    </source>
</evidence>
<reference evidence="4" key="1">
    <citation type="journal article" date="2019" name="Int. J. Syst. Evol. Microbiol.">
        <title>The Global Catalogue of Microorganisms (GCM) 10K type strain sequencing project: providing services to taxonomists for standard genome sequencing and annotation.</title>
        <authorList>
            <consortium name="The Broad Institute Genomics Platform"/>
            <consortium name="The Broad Institute Genome Sequencing Center for Infectious Disease"/>
            <person name="Wu L."/>
            <person name="Ma J."/>
        </authorList>
    </citation>
    <scope>NUCLEOTIDE SEQUENCE [LARGE SCALE GENOMIC DNA]</scope>
    <source>
        <strain evidence="4">KCTC 23707</strain>
    </source>
</reference>
<keyword evidence="1" id="KW-0472">Membrane</keyword>
<dbReference type="NCBIfam" id="NF033664">
    <property type="entry name" value="PACE_transport"/>
    <property type="match status" value="1"/>
</dbReference>
<protein>
    <submittedName>
        <fullName evidence="3">PACE efflux transporter</fullName>
    </submittedName>
</protein>
<keyword evidence="1" id="KW-1133">Transmembrane helix</keyword>
<evidence type="ECO:0000256" key="1">
    <source>
        <dbReference type="SAM" id="Phobius"/>
    </source>
</evidence>
<dbReference type="RefSeq" id="WP_345098106.1">
    <property type="nucleotide sequence ID" value="NZ_BAABGS010000012.1"/>
</dbReference>
<name>A0ABW5DIP4_9HYPH</name>
<dbReference type="EMBL" id="JBHUIR010000054">
    <property type="protein sequence ID" value="MFD2260832.1"/>
    <property type="molecule type" value="Genomic_DNA"/>
</dbReference>
<dbReference type="Proteomes" id="UP001597373">
    <property type="component" value="Unassembled WGS sequence"/>
</dbReference>
<feature type="transmembrane region" description="Helical" evidence="1">
    <location>
        <begin position="37"/>
        <end position="58"/>
    </location>
</feature>
<feature type="transmembrane region" description="Helical" evidence="1">
    <location>
        <begin position="78"/>
        <end position="100"/>
    </location>
</feature>
<dbReference type="Pfam" id="PF05232">
    <property type="entry name" value="BTP"/>
    <property type="match status" value="2"/>
</dbReference>
<keyword evidence="4" id="KW-1185">Reference proteome</keyword>